<dbReference type="GO" id="GO:0016810">
    <property type="term" value="F:hydrolase activity, acting on carbon-nitrogen (but not peptide) bonds"/>
    <property type="evidence" value="ECO:0007669"/>
    <property type="project" value="TreeGrafter"/>
</dbReference>
<organism evidence="1 2">
    <name type="scientific">Ditylenchus destructor</name>
    <dbReference type="NCBI Taxonomy" id="166010"/>
    <lineage>
        <taxon>Eukaryota</taxon>
        <taxon>Metazoa</taxon>
        <taxon>Ecdysozoa</taxon>
        <taxon>Nematoda</taxon>
        <taxon>Chromadorea</taxon>
        <taxon>Rhabditida</taxon>
        <taxon>Tylenchina</taxon>
        <taxon>Tylenchomorpha</taxon>
        <taxon>Sphaerularioidea</taxon>
        <taxon>Anguinidae</taxon>
        <taxon>Anguininae</taxon>
        <taxon>Ditylenchus</taxon>
    </lineage>
</organism>
<evidence type="ECO:0000313" key="2">
    <source>
        <dbReference type="Proteomes" id="UP001201812"/>
    </source>
</evidence>
<reference evidence="1" key="1">
    <citation type="submission" date="2022-01" db="EMBL/GenBank/DDBJ databases">
        <title>Genome Sequence Resource for Two Populations of Ditylenchus destructor, the Migratory Endoparasitic Phytonematode.</title>
        <authorList>
            <person name="Zhang H."/>
            <person name="Lin R."/>
            <person name="Xie B."/>
        </authorList>
    </citation>
    <scope>NUCLEOTIDE SEQUENCE</scope>
    <source>
        <strain evidence="1">BazhouSP</strain>
    </source>
</reference>
<dbReference type="EMBL" id="JAKKPZ010000001">
    <property type="protein sequence ID" value="KAI1729018.1"/>
    <property type="molecule type" value="Genomic_DNA"/>
</dbReference>
<keyword evidence="2" id="KW-1185">Reference proteome</keyword>
<sequence length="183" mass="20637">MNSATTFVLMVGALTGQRPNAFSISLNARYSGGYWDNILMELFTRFHNPVLETVTNYDTALAELSNVHFVAPSYIILGGVKSGEGVIITRNRWASADVYALNAKKSRWFVLETNFDRLKKTDDPRRKMGKKFMSEVGQARISAETMYSVLSKAPLLNNLTIFTTVMSAANPELFYNFTMIRRI</sequence>
<name>A0AAD4RB34_9BILA</name>
<dbReference type="Proteomes" id="UP001201812">
    <property type="component" value="Unassembled WGS sequence"/>
</dbReference>
<dbReference type="PANTHER" id="PTHR28583">
    <property type="entry name" value="ACID AMIDASE"/>
    <property type="match status" value="1"/>
</dbReference>
<dbReference type="PANTHER" id="PTHR28583:SF4">
    <property type="entry name" value="N-ACYLETHANOLAMINE-HYDROLYZING ACID AMIDASE"/>
    <property type="match status" value="1"/>
</dbReference>
<accession>A0AAD4RB34</accession>
<evidence type="ECO:0000313" key="1">
    <source>
        <dbReference type="EMBL" id="KAI1729018.1"/>
    </source>
</evidence>
<gene>
    <name evidence="1" type="ORF">DdX_01233</name>
</gene>
<dbReference type="AlphaFoldDB" id="A0AAD4RB34"/>
<comment type="caution">
    <text evidence="1">The sequence shown here is derived from an EMBL/GenBank/DDBJ whole genome shotgun (WGS) entry which is preliminary data.</text>
</comment>
<protein>
    <submittedName>
        <fullName evidence="1">Acid ceramidase</fullName>
    </submittedName>
</protein>
<proteinExistence type="predicted"/>